<keyword evidence="5" id="KW-1133">Transmembrane helix</keyword>
<feature type="non-terminal residue" evidence="6">
    <location>
        <position position="325"/>
    </location>
</feature>
<evidence type="ECO:0000256" key="2">
    <source>
        <dbReference type="ARBA" id="ARBA00023033"/>
    </source>
</evidence>
<dbReference type="Proteomes" id="UP001432027">
    <property type="component" value="Unassembled WGS sequence"/>
</dbReference>
<dbReference type="InterPro" id="IPR001128">
    <property type="entry name" value="Cyt_P450"/>
</dbReference>
<dbReference type="PROSITE" id="PS00086">
    <property type="entry name" value="CYTOCHROME_P450"/>
    <property type="match status" value="1"/>
</dbReference>
<comment type="caution">
    <text evidence="6">The sequence shown here is derived from an EMBL/GenBank/DDBJ whole genome shotgun (WGS) entry which is preliminary data.</text>
</comment>
<dbReference type="EMBL" id="BTSX01000004">
    <property type="protein sequence ID" value="GMS92951.1"/>
    <property type="molecule type" value="Genomic_DNA"/>
</dbReference>
<keyword evidence="5" id="KW-0472">Membrane</keyword>
<keyword evidence="3 4" id="KW-0479">Metal-binding</keyword>
<dbReference type="InterPro" id="IPR002401">
    <property type="entry name" value="Cyt_P450_E_grp-I"/>
</dbReference>
<dbReference type="GO" id="GO:0004497">
    <property type="term" value="F:monooxygenase activity"/>
    <property type="evidence" value="ECO:0007669"/>
    <property type="project" value="UniProtKB-KW"/>
</dbReference>
<comment type="cofactor">
    <cofactor evidence="3">
        <name>heme</name>
        <dbReference type="ChEBI" id="CHEBI:30413"/>
    </cofactor>
</comment>
<evidence type="ECO:0000256" key="3">
    <source>
        <dbReference type="PIRSR" id="PIRSR602401-1"/>
    </source>
</evidence>
<name>A0AAV5TBL6_9BILA</name>
<evidence type="ECO:0000313" key="7">
    <source>
        <dbReference type="Proteomes" id="UP001432027"/>
    </source>
</evidence>
<organism evidence="6 7">
    <name type="scientific">Pristionchus entomophagus</name>
    <dbReference type="NCBI Taxonomy" id="358040"/>
    <lineage>
        <taxon>Eukaryota</taxon>
        <taxon>Metazoa</taxon>
        <taxon>Ecdysozoa</taxon>
        <taxon>Nematoda</taxon>
        <taxon>Chromadorea</taxon>
        <taxon>Rhabditida</taxon>
        <taxon>Rhabditina</taxon>
        <taxon>Diplogasteromorpha</taxon>
        <taxon>Diplogasteroidea</taxon>
        <taxon>Neodiplogasteridae</taxon>
        <taxon>Pristionchus</taxon>
    </lineage>
</organism>
<evidence type="ECO:0000256" key="5">
    <source>
        <dbReference type="SAM" id="Phobius"/>
    </source>
</evidence>
<dbReference type="Gene3D" id="1.10.630.10">
    <property type="entry name" value="Cytochrome P450"/>
    <property type="match status" value="1"/>
</dbReference>
<dbReference type="GO" id="GO:0016705">
    <property type="term" value="F:oxidoreductase activity, acting on paired donors, with incorporation or reduction of molecular oxygen"/>
    <property type="evidence" value="ECO:0007669"/>
    <property type="project" value="InterPro"/>
</dbReference>
<dbReference type="PRINTS" id="PR00463">
    <property type="entry name" value="EP450I"/>
</dbReference>
<evidence type="ECO:0008006" key="8">
    <source>
        <dbReference type="Google" id="ProtNLM"/>
    </source>
</evidence>
<dbReference type="PANTHER" id="PTHR24284">
    <property type="entry name" value="CYTOCHROME P450 FAMILY"/>
    <property type="match status" value="1"/>
</dbReference>
<evidence type="ECO:0000313" key="6">
    <source>
        <dbReference type="EMBL" id="GMS92951.1"/>
    </source>
</evidence>
<comment type="similarity">
    <text evidence="1 4">Belongs to the cytochrome P450 family.</text>
</comment>
<evidence type="ECO:0000256" key="4">
    <source>
        <dbReference type="RuleBase" id="RU000461"/>
    </source>
</evidence>
<protein>
    <recommendedName>
        <fullName evidence="8">Cytochrome P450</fullName>
    </recommendedName>
</protein>
<dbReference type="SUPFAM" id="SSF48264">
    <property type="entry name" value="Cytochrome P450"/>
    <property type="match status" value="1"/>
</dbReference>
<keyword evidence="4" id="KW-0560">Oxidoreductase</keyword>
<accession>A0AAV5TBL6</accession>
<proteinExistence type="inferred from homology"/>
<dbReference type="PANTHER" id="PTHR24284:SF1">
    <property type="entry name" value="CYTOCHROME P450 FAMILY"/>
    <property type="match status" value="1"/>
</dbReference>
<feature type="transmembrane region" description="Helical" evidence="5">
    <location>
        <begin position="48"/>
        <end position="70"/>
    </location>
</feature>
<dbReference type="Pfam" id="PF00067">
    <property type="entry name" value="p450"/>
    <property type="match status" value="1"/>
</dbReference>
<dbReference type="GO" id="GO:0005506">
    <property type="term" value="F:iron ion binding"/>
    <property type="evidence" value="ECO:0007669"/>
    <property type="project" value="InterPro"/>
</dbReference>
<sequence>MRWPIQVMVSNVINDVLFGHRYTHKDCQQLMNYVGDLNKYLDLCTNSMAIMIGLGFPFLANLPWIGWHVFGKFKHGMEQVNRYIVNSVDRILADYDVEDEPICFVQAYAQKMASNENLDKVNLMATCADFFMGGQETTTTTLRWAMLLFAKHPVIQDKMRAEVHAVVGKDRIPEIADQVQMPYARACGLELQRYCNILVTNIMRVTTRDVEIRGQKIPAGTWVNGDIHYLMANDPSFENSEEFRPERYIAEDGKTLRKELVERTIPFSIGKRECPGKGIASVQLFLGLTATFQHFKISPRVGQEIDLEPGPGVMLLPKPQRLLIE</sequence>
<gene>
    <name evidence="6" type="ORF">PENTCL1PPCAC_15125</name>
</gene>
<keyword evidence="2 4" id="KW-0503">Monooxygenase</keyword>
<dbReference type="GO" id="GO:0020037">
    <property type="term" value="F:heme binding"/>
    <property type="evidence" value="ECO:0007669"/>
    <property type="project" value="InterPro"/>
</dbReference>
<keyword evidence="5" id="KW-0812">Transmembrane</keyword>
<keyword evidence="7" id="KW-1185">Reference proteome</keyword>
<dbReference type="InterPro" id="IPR017972">
    <property type="entry name" value="Cyt_P450_CS"/>
</dbReference>
<keyword evidence="3 4" id="KW-0349">Heme</keyword>
<dbReference type="InterPro" id="IPR036396">
    <property type="entry name" value="Cyt_P450_sf"/>
</dbReference>
<dbReference type="PRINTS" id="PR00385">
    <property type="entry name" value="P450"/>
</dbReference>
<feature type="binding site" description="axial binding residue" evidence="3">
    <location>
        <position position="274"/>
    </location>
    <ligand>
        <name>heme</name>
        <dbReference type="ChEBI" id="CHEBI:30413"/>
    </ligand>
    <ligandPart>
        <name>Fe</name>
        <dbReference type="ChEBI" id="CHEBI:18248"/>
    </ligandPart>
</feature>
<dbReference type="AlphaFoldDB" id="A0AAV5TBL6"/>
<reference evidence="6" key="1">
    <citation type="submission" date="2023-10" db="EMBL/GenBank/DDBJ databases">
        <title>Genome assembly of Pristionchus species.</title>
        <authorList>
            <person name="Yoshida K."/>
            <person name="Sommer R.J."/>
        </authorList>
    </citation>
    <scope>NUCLEOTIDE SEQUENCE</scope>
    <source>
        <strain evidence="6">RS0144</strain>
    </source>
</reference>
<evidence type="ECO:0000256" key="1">
    <source>
        <dbReference type="ARBA" id="ARBA00010617"/>
    </source>
</evidence>
<keyword evidence="3 4" id="KW-0408">Iron</keyword>